<dbReference type="EMBL" id="AZDA01000046">
    <property type="protein sequence ID" value="KRK38978.1"/>
    <property type="molecule type" value="Genomic_DNA"/>
</dbReference>
<evidence type="ECO:0008006" key="3">
    <source>
        <dbReference type="Google" id="ProtNLM"/>
    </source>
</evidence>
<organism evidence="1 2">
    <name type="scientific">Loigolactobacillus bifermentans DSM 20003</name>
    <dbReference type="NCBI Taxonomy" id="1423726"/>
    <lineage>
        <taxon>Bacteria</taxon>
        <taxon>Bacillati</taxon>
        <taxon>Bacillota</taxon>
        <taxon>Bacilli</taxon>
        <taxon>Lactobacillales</taxon>
        <taxon>Lactobacillaceae</taxon>
        <taxon>Loigolactobacillus</taxon>
    </lineage>
</organism>
<accession>A0A0R1H5U9</accession>
<dbReference type="OrthoDB" id="1853834at2"/>
<sequence>MIDTLIDGQSLTALEVYTVKMPNLPSAQRDVSYTAVPGRVHGSLSRKLGWKDVTITIPMTYYDLNNLQVKKRQVGALIQAAQRIAFSNDPDFYLLVKNADVSDVTPDSTEAVATFNITAVVDPFQYQNTPVVTISAATTLVNPGGQTAEPLITLYGSDHCELVINGDVVGVDAVDGSVTIDSRLQTCYKGATNLDNKMTGAFPTLVPGKNTIQFAAGTTKIEIDERWCWTL</sequence>
<evidence type="ECO:0000313" key="2">
    <source>
        <dbReference type="Proteomes" id="UP000051461"/>
    </source>
</evidence>
<dbReference type="PATRIC" id="fig|1423726.3.peg.2802"/>
<dbReference type="Proteomes" id="UP000051461">
    <property type="component" value="Unassembled WGS sequence"/>
</dbReference>
<dbReference type="Gene3D" id="2.40.30.200">
    <property type="match status" value="1"/>
</dbReference>
<dbReference type="AlphaFoldDB" id="A0A0R1H5U9"/>
<evidence type="ECO:0000313" key="1">
    <source>
        <dbReference type="EMBL" id="KRK38978.1"/>
    </source>
</evidence>
<protein>
    <recommendedName>
        <fullName evidence="3">Phage-related protein</fullName>
    </recommendedName>
</protein>
<dbReference type="STRING" id="1423726.FC07_GL002694"/>
<keyword evidence="2" id="KW-1185">Reference proteome</keyword>
<reference evidence="1 2" key="1">
    <citation type="journal article" date="2015" name="Genome Announc.">
        <title>Expanding the biotechnology potential of lactobacilli through comparative genomics of 213 strains and associated genera.</title>
        <authorList>
            <person name="Sun Z."/>
            <person name="Harris H.M."/>
            <person name="McCann A."/>
            <person name="Guo C."/>
            <person name="Argimon S."/>
            <person name="Zhang W."/>
            <person name="Yang X."/>
            <person name="Jeffery I.B."/>
            <person name="Cooney J.C."/>
            <person name="Kagawa T.F."/>
            <person name="Liu W."/>
            <person name="Song Y."/>
            <person name="Salvetti E."/>
            <person name="Wrobel A."/>
            <person name="Rasinkangas P."/>
            <person name="Parkhill J."/>
            <person name="Rea M.C."/>
            <person name="O'Sullivan O."/>
            <person name="Ritari J."/>
            <person name="Douillard F.P."/>
            <person name="Paul Ross R."/>
            <person name="Yang R."/>
            <person name="Briner A.E."/>
            <person name="Felis G.E."/>
            <person name="de Vos W.M."/>
            <person name="Barrangou R."/>
            <person name="Klaenhammer T.R."/>
            <person name="Caufield P.W."/>
            <person name="Cui Y."/>
            <person name="Zhang H."/>
            <person name="O'Toole P.W."/>
        </authorList>
    </citation>
    <scope>NUCLEOTIDE SEQUENCE [LARGE SCALE GENOMIC DNA]</scope>
    <source>
        <strain evidence="1 2">DSM 20003</strain>
    </source>
</reference>
<dbReference type="RefSeq" id="WP_057904350.1">
    <property type="nucleotide sequence ID" value="NZ_AZDA01000046.1"/>
</dbReference>
<comment type="caution">
    <text evidence="1">The sequence shown here is derived from an EMBL/GenBank/DDBJ whole genome shotgun (WGS) entry which is preliminary data.</text>
</comment>
<name>A0A0R1H5U9_9LACO</name>
<proteinExistence type="predicted"/>
<gene>
    <name evidence="1" type="ORF">FC07_GL002694</name>
</gene>